<dbReference type="Proteomes" id="UP000245125">
    <property type="component" value="Unassembled WGS sequence"/>
</dbReference>
<dbReference type="EMBL" id="OUUY01000097">
    <property type="protein sequence ID" value="SPQ01312.1"/>
    <property type="molecule type" value="Genomic_DNA"/>
</dbReference>
<dbReference type="AlphaFoldDB" id="A0A2U3QIS2"/>
<proteinExistence type="predicted"/>
<protein>
    <recommendedName>
        <fullName evidence="3">LIM zinc-binding domain-containing protein</fullName>
    </recommendedName>
</protein>
<keyword evidence="2" id="KW-1185">Reference proteome</keyword>
<reference evidence="2" key="1">
    <citation type="submission" date="2018-03" db="EMBL/GenBank/DDBJ databases">
        <authorList>
            <person name="Zecchin S."/>
        </authorList>
    </citation>
    <scope>NUCLEOTIDE SEQUENCE [LARGE SCALE GENOMIC DNA]</scope>
</reference>
<gene>
    <name evidence="1" type="ORF">NBG4_50044</name>
</gene>
<sequence>MKSCYFCQETEELEDWVHPETGLRLFFCGDCFRTIVGVCAECGNILSRLDPIGVNEEGKRICYKCSAAHDMAEDDI</sequence>
<evidence type="ECO:0008006" key="3">
    <source>
        <dbReference type="Google" id="ProtNLM"/>
    </source>
</evidence>
<name>A0A2U3QIS2_9BACT</name>
<evidence type="ECO:0000313" key="2">
    <source>
        <dbReference type="Proteomes" id="UP000245125"/>
    </source>
</evidence>
<organism evidence="1 2">
    <name type="scientific">Candidatus Sulfobium mesophilum</name>
    <dbReference type="NCBI Taxonomy" id="2016548"/>
    <lineage>
        <taxon>Bacteria</taxon>
        <taxon>Pseudomonadati</taxon>
        <taxon>Nitrospirota</taxon>
        <taxon>Nitrospiria</taxon>
        <taxon>Nitrospirales</taxon>
        <taxon>Nitrospiraceae</taxon>
        <taxon>Candidatus Sulfobium</taxon>
    </lineage>
</organism>
<accession>A0A2U3QIS2</accession>
<evidence type="ECO:0000313" key="1">
    <source>
        <dbReference type="EMBL" id="SPQ01312.1"/>
    </source>
</evidence>